<comment type="caution">
    <text evidence="1">The sequence shown here is derived from an EMBL/GenBank/DDBJ whole genome shotgun (WGS) entry which is preliminary data.</text>
</comment>
<dbReference type="EMBL" id="QOIN01000043">
    <property type="protein sequence ID" value="RCG22992.1"/>
    <property type="molecule type" value="Genomic_DNA"/>
</dbReference>
<keyword evidence="2" id="KW-1185">Reference proteome</keyword>
<gene>
    <name evidence="1" type="ORF">DTL70_14930</name>
</gene>
<evidence type="ECO:0000313" key="1">
    <source>
        <dbReference type="EMBL" id="RCG22992.1"/>
    </source>
</evidence>
<dbReference type="Proteomes" id="UP000252914">
    <property type="component" value="Unassembled WGS sequence"/>
</dbReference>
<name>A0A367EZD5_9ACTN</name>
<dbReference type="RefSeq" id="WP_114022405.1">
    <property type="nucleotide sequence ID" value="NZ_QOIN01000043.1"/>
</dbReference>
<organism evidence="1 2">
    <name type="scientific">Streptomyces diacarni</name>
    <dbReference type="NCBI Taxonomy" id="2800381"/>
    <lineage>
        <taxon>Bacteria</taxon>
        <taxon>Bacillati</taxon>
        <taxon>Actinomycetota</taxon>
        <taxon>Actinomycetes</taxon>
        <taxon>Kitasatosporales</taxon>
        <taxon>Streptomycetaceae</taxon>
        <taxon>Streptomyces</taxon>
    </lineage>
</organism>
<reference evidence="1 2" key="1">
    <citation type="submission" date="2018-06" db="EMBL/GenBank/DDBJ databases">
        <title>Streptomyces reniochalinae sp. nov. and Streptomyces diacarnus sp. nov. from marine sponges.</title>
        <authorList>
            <person name="Li L."/>
        </authorList>
    </citation>
    <scope>NUCLEOTIDE SEQUENCE [LARGE SCALE GENOMIC DNA]</scope>
    <source>
        <strain evidence="1 2">LHW51701</strain>
    </source>
</reference>
<protein>
    <submittedName>
        <fullName evidence="1">Uncharacterized protein</fullName>
    </submittedName>
</protein>
<dbReference type="AlphaFoldDB" id="A0A367EZD5"/>
<evidence type="ECO:0000313" key="2">
    <source>
        <dbReference type="Proteomes" id="UP000252914"/>
    </source>
</evidence>
<sequence length="291" mass="32091">MSGQRALRIEFGGWFMCRLATDPDPTDEPRGASGSTFALAGEPDLDRVIVLNDPPPGTVRSHAPRVGVHVTRAVYGAGQVTELVGGRVELLDRPRFENRNFVLTTAGREPIVPFRLRVGGADGRPRLERSMAMSRTDPDRHKRPGRRTDVHRLPQRVLQEYGARGFRTDAALVASATGIHDPLADRAERRARLAAELRQPGSTPVRRAALAKRVRELDIALRNPSDERVVNLTAVEEFTFPLHGPPVLHAPLSGRLRPDTAVPWRVAFWMGGWDADALCGFLRGNLVVPLI</sequence>
<proteinExistence type="predicted"/>
<accession>A0A367EZD5</accession>